<dbReference type="Proteomes" id="UP000095209">
    <property type="component" value="Unassembled WGS sequence"/>
</dbReference>
<gene>
    <name evidence="1" type="ORF">BFG57_09585</name>
</gene>
<dbReference type="EMBL" id="MJEH01000005">
    <property type="protein sequence ID" value="OEH94088.1"/>
    <property type="molecule type" value="Genomic_DNA"/>
</dbReference>
<dbReference type="RefSeq" id="WP_069715857.1">
    <property type="nucleotide sequence ID" value="NZ_MJEH01000005.1"/>
</dbReference>
<comment type="caution">
    <text evidence="1">The sequence shown here is derived from an EMBL/GenBank/DDBJ whole genome shotgun (WGS) entry which is preliminary data.</text>
</comment>
<evidence type="ECO:0000313" key="1">
    <source>
        <dbReference type="EMBL" id="OEH94088.1"/>
    </source>
</evidence>
<reference evidence="1 2" key="1">
    <citation type="submission" date="2016-08" db="EMBL/GenBank/DDBJ databases">
        <title>Genome of Bacillus solimangrovi GH2-4.</title>
        <authorList>
            <person name="Lim S."/>
            <person name="Kim B.-C."/>
        </authorList>
    </citation>
    <scope>NUCLEOTIDE SEQUENCE [LARGE SCALE GENOMIC DNA]</scope>
    <source>
        <strain evidence="1 2">GH2-4</strain>
    </source>
</reference>
<proteinExistence type="predicted"/>
<sequence length="100" mass="10951">MALENNQLRVRLDDENLLQNLSVPLYDIETQSHETLVTPVIAVSVEEGVAETQFNVLTEFVDAEGALETQSIAGEILVSRILNGVSEQAPTRLASIVFKV</sequence>
<dbReference type="AlphaFoldDB" id="A0A1E5LJ86"/>
<organism evidence="1 2">
    <name type="scientific">Bacillus solimangrovi</name>
    <dbReference type="NCBI Taxonomy" id="1305675"/>
    <lineage>
        <taxon>Bacteria</taxon>
        <taxon>Bacillati</taxon>
        <taxon>Bacillota</taxon>
        <taxon>Bacilli</taxon>
        <taxon>Bacillales</taxon>
        <taxon>Bacillaceae</taxon>
        <taxon>Bacillus</taxon>
    </lineage>
</organism>
<evidence type="ECO:0000313" key="2">
    <source>
        <dbReference type="Proteomes" id="UP000095209"/>
    </source>
</evidence>
<accession>A0A1E5LJ86</accession>
<keyword evidence="2" id="KW-1185">Reference proteome</keyword>
<protein>
    <submittedName>
        <fullName evidence="1">Uncharacterized protein</fullName>
    </submittedName>
</protein>
<name>A0A1E5LJ86_9BACI</name>